<evidence type="ECO:0000313" key="2">
    <source>
        <dbReference type="EMBL" id="TCW21350.1"/>
    </source>
</evidence>
<reference evidence="2 3" key="1">
    <citation type="submission" date="2019-03" db="EMBL/GenBank/DDBJ databases">
        <title>Root nodule microbial communities of legume samples collected from USA, Mexico and Botswana.</title>
        <authorList>
            <person name="Hirsch A."/>
        </authorList>
    </citation>
    <scope>NUCLEOTIDE SEQUENCE [LARGE SCALE GENOMIC DNA]</scope>
    <source>
        <strain evidence="2 3">55</strain>
    </source>
</reference>
<dbReference type="GeneID" id="89532390"/>
<feature type="region of interest" description="Disordered" evidence="1">
    <location>
        <begin position="1"/>
        <end position="59"/>
    </location>
</feature>
<dbReference type="RefSeq" id="WP_063934998.1">
    <property type="nucleotide sequence ID" value="NZ_CP143054.1"/>
</dbReference>
<accession>A0A4R3ZPP9</accession>
<proteinExistence type="predicted"/>
<dbReference type="Proteomes" id="UP000295805">
    <property type="component" value="Unassembled WGS sequence"/>
</dbReference>
<dbReference type="AlphaFoldDB" id="A0A4R3ZPP9"/>
<sequence>MADKLPEGPKPPNRRKRSVFSDLSSVPHEAPSPVAEVAPVEAASPQKRGAGKKKGWDRTGQVSVVLGKERHERLKDVWASNARDYDAIADLIREAIDEKLDRLER</sequence>
<protein>
    <submittedName>
        <fullName evidence="2">Uncharacterized protein</fullName>
    </submittedName>
</protein>
<evidence type="ECO:0000256" key="1">
    <source>
        <dbReference type="SAM" id="MobiDB-lite"/>
    </source>
</evidence>
<comment type="caution">
    <text evidence="2">The sequence shown here is derived from an EMBL/GenBank/DDBJ whole genome shotgun (WGS) entry which is preliminary data.</text>
</comment>
<evidence type="ECO:0000313" key="3">
    <source>
        <dbReference type="Proteomes" id="UP000295805"/>
    </source>
</evidence>
<organism evidence="2 3">
    <name type="scientific">Dietzia cinnamea</name>
    <dbReference type="NCBI Taxonomy" id="321318"/>
    <lineage>
        <taxon>Bacteria</taxon>
        <taxon>Bacillati</taxon>
        <taxon>Actinomycetota</taxon>
        <taxon>Actinomycetes</taxon>
        <taxon>Mycobacteriales</taxon>
        <taxon>Dietziaceae</taxon>
        <taxon>Dietzia</taxon>
    </lineage>
</organism>
<dbReference type="EMBL" id="SMCX01000024">
    <property type="protein sequence ID" value="TCW21350.1"/>
    <property type="molecule type" value="Genomic_DNA"/>
</dbReference>
<name>A0A4R3ZPP9_9ACTN</name>
<feature type="compositionally biased region" description="Low complexity" evidence="1">
    <location>
        <begin position="26"/>
        <end position="45"/>
    </location>
</feature>
<gene>
    <name evidence="2" type="ORF">EDD19_1243</name>
</gene>